<reference evidence="3 4" key="1">
    <citation type="submission" date="2018-06" db="EMBL/GenBank/DDBJ databases">
        <title>Comparative genomics reveals the genomic features of Rhizophagus irregularis, R. cerebriforme, R. diaphanum and Gigaspora rosea, and their symbiotic lifestyle signature.</title>
        <authorList>
            <person name="Morin E."/>
            <person name="San Clemente H."/>
            <person name="Chen E.C.H."/>
            <person name="De La Providencia I."/>
            <person name="Hainaut M."/>
            <person name="Kuo A."/>
            <person name="Kohler A."/>
            <person name="Murat C."/>
            <person name="Tang N."/>
            <person name="Roy S."/>
            <person name="Loubradou J."/>
            <person name="Henrissat B."/>
            <person name="Grigoriev I.V."/>
            <person name="Corradi N."/>
            <person name="Roux C."/>
            <person name="Martin F.M."/>
        </authorList>
    </citation>
    <scope>NUCLEOTIDE SEQUENCE [LARGE SCALE GENOMIC DNA]</scope>
    <source>
        <strain evidence="3 4">DAOM 227022</strain>
    </source>
</reference>
<evidence type="ECO:0000259" key="2">
    <source>
        <dbReference type="PROSITE" id="PS50011"/>
    </source>
</evidence>
<dbReference type="PANTHER" id="PTHR37171:SF1">
    <property type="entry name" value="SERINE_THREONINE-PROTEIN KINASE YRZF-RELATED"/>
    <property type="match status" value="1"/>
</dbReference>
<accession>A0A397SK97</accession>
<dbReference type="SUPFAM" id="SSF56112">
    <property type="entry name" value="Protein kinase-like (PK-like)"/>
    <property type="match status" value="1"/>
</dbReference>
<keyword evidence="4" id="KW-1185">Reference proteome</keyword>
<feature type="domain" description="Protein kinase" evidence="2">
    <location>
        <begin position="463"/>
        <end position="626"/>
    </location>
</feature>
<dbReference type="PANTHER" id="PTHR37171">
    <property type="entry name" value="SERINE/THREONINE-PROTEIN KINASE YRZF-RELATED"/>
    <property type="match status" value="1"/>
</dbReference>
<feature type="compositionally biased region" description="Basic and acidic residues" evidence="1">
    <location>
        <begin position="368"/>
        <end position="389"/>
    </location>
</feature>
<dbReference type="GO" id="GO:0004672">
    <property type="term" value="F:protein kinase activity"/>
    <property type="evidence" value="ECO:0007669"/>
    <property type="project" value="InterPro"/>
</dbReference>
<dbReference type="OrthoDB" id="2428581at2759"/>
<dbReference type="GO" id="GO:0005524">
    <property type="term" value="F:ATP binding"/>
    <property type="evidence" value="ECO:0007669"/>
    <property type="project" value="InterPro"/>
</dbReference>
<organism evidence="3 4">
    <name type="scientific">Glomus cerebriforme</name>
    <dbReference type="NCBI Taxonomy" id="658196"/>
    <lineage>
        <taxon>Eukaryota</taxon>
        <taxon>Fungi</taxon>
        <taxon>Fungi incertae sedis</taxon>
        <taxon>Mucoromycota</taxon>
        <taxon>Glomeromycotina</taxon>
        <taxon>Glomeromycetes</taxon>
        <taxon>Glomerales</taxon>
        <taxon>Glomeraceae</taxon>
        <taxon>Glomus</taxon>
    </lineage>
</organism>
<sequence length="626" mass="72443">MSSTTTNPLFKEVKEYDTKQLITFLQGKNLNLHENVFSTLLQQEVVGLDFLQWTIEKLRSEPYNFPDRSATRLVTLVNYLNSQKFCTARELYQLILPFPKVYELSTSNTTLSATRKVPNLSLLRWDTFLNDALIASSSIDNVAHKFYTPDIFQPTVRSKSSTIARFLQVMSEINNQRLKELPRPERWGKRYQCYMISGEPDAICFRANDKQKLEDIKDTEVVAIIEIKLEQLMVKIIGGAEIAEGGQVRLTDESEDMIKLYETAVHAPGYAKDIHPEYEEIMKIICQTFGYMVVNKLRYGMITTYARTWFLRRDDPQNPKNTNDLYVSPMIPINRQHTDNQASFLECMYYFENISGNNPTINSSELPLKTDYKDDQDLHTSDHSDHSDYSDQPSDNYEDDEYKPTKCQKTIKPIKTKISQNTQKLAQTSLNTQDAKKDNIEKFNRQSNDELLLNMKNYDYELFHFGETLGFGRSGKVIKARLFKKSGALKMVDLYKDNVKLEEMLNEIKIYDVILKIIQGIYIPKLLKFGVLHEAFIFMMTSFAGESFASKRDITEVEKQSAISSLLAIHALGVKHGDIRLENIMVNRNSLTGHSHVWWIDFAWSKLTDNAEVLKMELNKLKRLLR</sequence>
<dbReference type="AlphaFoldDB" id="A0A397SK97"/>
<protein>
    <recommendedName>
        <fullName evidence="2">Protein kinase domain-containing protein</fullName>
    </recommendedName>
</protein>
<dbReference type="PROSITE" id="PS50011">
    <property type="entry name" value="PROTEIN_KINASE_DOM"/>
    <property type="match status" value="1"/>
</dbReference>
<evidence type="ECO:0000256" key="1">
    <source>
        <dbReference type="SAM" id="MobiDB-lite"/>
    </source>
</evidence>
<dbReference type="Proteomes" id="UP000265703">
    <property type="component" value="Unassembled WGS sequence"/>
</dbReference>
<gene>
    <name evidence="3" type="ORF">C1645_741114</name>
</gene>
<name>A0A397SK97_9GLOM</name>
<comment type="caution">
    <text evidence="3">The sequence shown here is derived from an EMBL/GenBank/DDBJ whole genome shotgun (WGS) entry which is preliminary data.</text>
</comment>
<evidence type="ECO:0000313" key="3">
    <source>
        <dbReference type="EMBL" id="RIA86072.1"/>
    </source>
</evidence>
<dbReference type="InterPro" id="IPR000719">
    <property type="entry name" value="Prot_kinase_dom"/>
</dbReference>
<dbReference type="Pfam" id="PF00069">
    <property type="entry name" value="Pkinase"/>
    <property type="match status" value="1"/>
</dbReference>
<dbReference type="InterPro" id="IPR011009">
    <property type="entry name" value="Kinase-like_dom_sf"/>
</dbReference>
<dbReference type="InterPro" id="IPR052396">
    <property type="entry name" value="Meiotic_Drive_Suppr_Kinase"/>
</dbReference>
<dbReference type="Gene3D" id="1.10.510.10">
    <property type="entry name" value="Transferase(Phosphotransferase) domain 1"/>
    <property type="match status" value="1"/>
</dbReference>
<dbReference type="EMBL" id="QKYT01000385">
    <property type="protein sequence ID" value="RIA86072.1"/>
    <property type="molecule type" value="Genomic_DNA"/>
</dbReference>
<proteinExistence type="predicted"/>
<dbReference type="STRING" id="658196.A0A397SK97"/>
<evidence type="ECO:0000313" key="4">
    <source>
        <dbReference type="Proteomes" id="UP000265703"/>
    </source>
</evidence>
<feature type="region of interest" description="Disordered" evidence="1">
    <location>
        <begin position="365"/>
        <end position="406"/>
    </location>
</feature>